<dbReference type="SUPFAM" id="SSF51569">
    <property type="entry name" value="Aldolase"/>
    <property type="match status" value="1"/>
</dbReference>
<feature type="signal peptide" evidence="3">
    <location>
        <begin position="1"/>
        <end position="22"/>
    </location>
</feature>
<dbReference type="Pfam" id="PF00701">
    <property type="entry name" value="DHDPS"/>
    <property type="match status" value="1"/>
</dbReference>
<accession>A0A5C6BNH4</accession>
<dbReference type="EMBL" id="SJPP01000001">
    <property type="protein sequence ID" value="TWU12114.1"/>
    <property type="molecule type" value="Genomic_DNA"/>
</dbReference>
<keyword evidence="2" id="KW-1133">Transmembrane helix</keyword>
<dbReference type="EC" id="4.3.3.7" evidence="4"/>
<dbReference type="CDD" id="cd00408">
    <property type="entry name" value="DHDPS-like"/>
    <property type="match status" value="1"/>
</dbReference>
<dbReference type="Gene3D" id="3.20.20.70">
    <property type="entry name" value="Aldolase class I"/>
    <property type="match status" value="1"/>
</dbReference>
<dbReference type="AlphaFoldDB" id="A0A5C6BNH4"/>
<keyword evidence="2" id="KW-0812">Transmembrane</keyword>
<evidence type="ECO:0000313" key="4">
    <source>
        <dbReference type="EMBL" id="TWU12114.1"/>
    </source>
</evidence>
<evidence type="ECO:0000256" key="2">
    <source>
        <dbReference type="SAM" id="Phobius"/>
    </source>
</evidence>
<dbReference type="InterPro" id="IPR002220">
    <property type="entry name" value="DapA-like"/>
</dbReference>
<keyword evidence="2" id="KW-0472">Membrane</keyword>
<gene>
    <name evidence="4" type="primary">dapA_1</name>
    <name evidence="4" type="ORF">CA54_09320</name>
</gene>
<comment type="caution">
    <text evidence="4">The sequence shown here is derived from an EMBL/GenBank/DDBJ whole genome shotgun (WGS) entry which is preliminary data.</text>
</comment>
<sequence precursor="true">MPTKKRITRRRLFNFAMGGALSAVTGTILDSRGHSTELLAGTVNVDPKIQGPFLILSTPFTASGAVDFDALAKQARYVDWCGCPGMIWPQSGDSVDLLTRDEKLRGMEVLAEASRSLRTALCLGVQGKNTAEMLVFAKHAEKLSPAAMISRPPDSGKTQDDMRQYWHEMAAVTNRPVILQTTGGVAYKGPVPSTQLLIELAKEFPNFGYVKEEAGAVIARMRILVEAKPPIRRVFGARGGYGWLYELRLGSEGLITERAIYADVLTRIWQLHRSGSDPDALRDAYSRFLLMINLSKTHPGELRGYQLYLWKKRGVFQTMVSRHYGPKRTIPPTPIFSELKLTKEEIAEIDFRFEALKPYQKPGTPDLTAPNQRDGS</sequence>
<protein>
    <submittedName>
        <fullName evidence="4">4-hydroxy-tetrahydrodipicolinate synthase</fullName>
        <ecNumber evidence="4">4.3.3.7</ecNumber>
    </submittedName>
</protein>
<name>A0A5C6BNH4_9PLAN</name>
<keyword evidence="1 4" id="KW-0456">Lyase</keyword>
<keyword evidence="3" id="KW-0732">Signal</keyword>
<dbReference type="Proteomes" id="UP000320735">
    <property type="component" value="Unassembled WGS sequence"/>
</dbReference>
<reference evidence="4 5" key="1">
    <citation type="submission" date="2019-02" db="EMBL/GenBank/DDBJ databases">
        <title>Deep-cultivation of Planctomycetes and their phenomic and genomic characterization uncovers novel biology.</title>
        <authorList>
            <person name="Wiegand S."/>
            <person name="Jogler M."/>
            <person name="Boedeker C."/>
            <person name="Pinto D."/>
            <person name="Vollmers J."/>
            <person name="Rivas-Marin E."/>
            <person name="Kohn T."/>
            <person name="Peeters S.H."/>
            <person name="Heuer A."/>
            <person name="Rast P."/>
            <person name="Oberbeckmann S."/>
            <person name="Bunk B."/>
            <person name="Jeske O."/>
            <person name="Meyerdierks A."/>
            <person name="Storesund J.E."/>
            <person name="Kallscheuer N."/>
            <person name="Luecker S."/>
            <person name="Lage O.M."/>
            <person name="Pohl T."/>
            <person name="Merkel B.J."/>
            <person name="Hornburger P."/>
            <person name="Mueller R.-W."/>
            <person name="Bruemmer F."/>
            <person name="Labrenz M."/>
            <person name="Spormann A.M."/>
            <person name="Op Den Camp H."/>
            <person name="Overmann J."/>
            <person name="Amann R."/>
            <person name="Jetten M.S.M."/>
            <person name="Mascher T."/>
            <person name="Medema M.H."/>
            <person name="Devos D.P."/>
            <person name="Kaster A.-K."/>
            <person name="Ovreas L."/>
            <person name="Rohde M."/>
            <person name="Galperin M.Y."/>
            <person name="Jogler C."/>
        </authorList>
    </citation>
    <scope>NUCLEOTIDE SEQUENCE [LARGE SCALE GENOMIC DNA]</scope>
    <source>
        <strain evidence="4 5">CA54</strain>
    </source>
</reference>
<dbReference type="GO" id="GO:0008840">
    <property type="term" value="F:4-hydroxy-tetrahydrodipicolinate synthase activity"/>
    <property type="evidence" value="ECO:0007669"/>
    <property type="project" value="UniProtKB-EC"/>
</dbReference>
<organism evidence="4 5">
    <name type="scientific">Symmachiella macrocystis</name>
    <dbReference type="NCBI Taxonomy" id="2527985"/>
    <lineage>
        <taxon>Bacteria</taxon>
        <taxon>Pseudomonadati</taxon>
        <taxon>Planctomycetota</taxon>
        <taxon>Planctomycetia</taxon>
        <taxon>Planctomycetales</taxon>
        <taxon>Planctomycetaceae</taxon>
        <taxon>Symmachiella</taxon>
    </lineage>
</organism>
<evidence type="ECO:0000256" key="3">
    <source>
        <dbReference type="SAM" id="SignalP"/>
    </source>
</evidence>
<feature type="chain" id="PRO_5022865972" evidence="3">
    <location>
        <begin position="23"/>
        <end position="376"/>
    </location>
</feature>
<evidence type="ECO:0000256" key="1">
    <source>
        <dbReference type="ARBA" id="ARBA00023239"/>
    </source>
</evidence>
<feature type="transmembrane region" description="Helical" evidence="2">
    <location>
        <begin position="12"/>
        <end position="29"/>
    </location>
</feature>
<dbReference type="InterPro" id="IPR013785">
    <property type="entry name" value="Aldolase_TIM"/>
</dbReference>
<dbReference type="OrthoDB" id="9771791at2"/>
<proteinExistence type="predicted"/>
<keyword evidence="5" id="KW-1185">Reference proteome</keyword>
<dbReference type="RefSeq" id="WP_146369628.1">
    <property type="nucleotide sequence ID" value="NZ_SJPP01000001.1"/>
</dbReference>
<evidence type="ECO:0000313" key="5">
    <source>
        <dbReference type="Proteomes" id="UP000320735"/>
    </source>
</evidence>
<dbReference type="SMART" id="SM01130">
    <property type="entry name" value="DHDPS"/>
    <property type="match status" value="1"/>
</dbReference>